<feature type="region of interest" description="Disordered" evidence="1">
    <location>
        <begin position="1"/>
        <end position="34"/>
    </location>
</feature>
<evidence type="ECO:0000313" key="3">
    <source>
        <dbReference type="Proteomes" id="UP000315783"/>
    </source>
</evidence>
<evidence type="ECO:0000313" key="2">
    <source>
        <dbReference type="EMBL" id="TQV97410.1"/>
    </source>
</evidence>
<dbReference type="Proteomes" id="UP000315783">
    <property type="component" value="Unassembled WGS sequence"/>
</dbReference>
<comment type="caution">
    <text evidence="2">The sequence shown here is derived from an EMBL/GenBank/DDBJ whole genome shotgun (WGS) entry which is preliminary data.</text>
</comment>
<dbReference type="AlphaFoldDB" id="A0A545V6R5"/>
<gene>
    <name evidence="2" type="ORF">IF1G_03153</name>
</gene>
<keyword evidence="3" id="KW-1185">Reference proteome</keyword>
<proteinExistence type="predicted"/>
<evidence type="ECO:0000256" key="1">
    <source>
        <dbReference type="SAM" id="MobiDB-lite"/>
    </source>
</evidence>
<sequence>MSPLHSLLFSSSAEGMQSKNSPSVRPGSPPERKEKRAPFYWVVSVVIPGASPSHPACSSKSPFSSPLGQPVCHHFTTPPTSSLKDHAVPRSSVIARCPVARNSAGILRESTMHGCAWTVSPVSLGGACLCPRRRSRSKTGSWSSAVYSLTS</sequence>
<feature type="compositionally biased region" description="Polar residues" evidence="1">
    <location>
        <begin position="8"/>
        <end position="23"/>
    </location>
</feature>
<organism evidence="2 3">
    <name type="scientific">Cordyceps javanica</name>
    <dbReference type="NCBI Taxonomy" id="43265"/>
    <lineage>
        <taxon>Eukaryota</taxon>
        <taxon>Fungi</taxon>
        <taxon>Dikarya</taxon>
        <taxon>Ascomycota</taxon>
        <taxon>Pezizomycotina</taxon>
        <taxon>Sordariomycetes</taxon>
        <taxon>Hypocreomycetidae</taxon>
        <taxon>Hypocreales</taxon>
        <taxon>Cordycipitaceae</taxon>
        <taxon>Cordyceps</taxon>
    </lineage>
</organism>
<name>A0A545V6R5_9HYPO</name>
<reference evidence="2 3" key="1">
    <citation type="journal article" date="2019" name="Appl. Microbiol. Biotechnol.">
        <title>Genome sequence of Isaria javanica and comparative genome analysis insights into family S53 peptidase evolution in fungal entomopathogens.</title>
        <authorList>
            <person name="Lin R."/>
            <person name="Zhang X."/>
            <person name="Xin B."/>
            <person name="Zou M."/>
            <person name="Gao Y."/>
            <person name="Qin F."/>
            <person name="Hu Q."/>
            <person name="Xie B."/>
            <person name="Cheng X."/>
        </authorList>
    </citation>
    <scope>NUCLEOTIDE SEQUENCE [LARGE SCALE GENOMIC DNA]</scope>
    <source>
        <strain evidence="2 3">IJ1G</strain>
    </source>
</reference>
<dbReference type="EMBL" id="SPUK01000004">
    <property type="protein sequence ID" value="TQV97410.1"/>
    <property type="molecule type" value="Genomic_DNA"/>
</dbReference>
<accession>A0A545V6R5</accession>
<protein>
    <submittedName>
        <fullName evidence="2">Uncharacterized protein</fullName>
    </submittedName>
</protein>